<evidence type="ECO:0000313" key="3">
    <source>
        <dbReference type="EMBL" id="EER10258.1"/>
    </source>
</evidence>
<dbReference type="OrthoDB" id="427845at2759"/>
<dbReference type="InParanoid" id="C5KZ43"/>
<reference evidence="3 4" key="1">
    <citation type="submission" date="2008-07" db="EMBL/GenBank/DDBJ databases">
        <authorList>
            <person name="El-Sayed N."/>
            <person name="Caler E."/>
            <person name="Inman J."/>
            <person name="Amedeo P."/>
            <person name="Hass B."/>
            <person name="Wortman J."/>
        </authorList>
    </citation>
    <scope>NUCLEOTIDE SEQUENCE [LARGE SCALE GENOMIC DNA]</scope>
    <source>
        <strain evidence="4">ATCC 50983 / TXsc</strain>
    </source>
</reference>
<proteinExistence type="predicted"/>
<gene>
    <name evidence="3" type="ORF">Pmar_PMAR019777</name>
</gene>
<organism evidence="4">
    <name type="scientific">Perkinsus marinus (strain ATCC 50983 / TXsc)</name>
    <dbReference type="NCBI Taxonomy" id="423536"/>
    <lineage>
        <taxon>Eukaryota</taxon>
        <taxon>Sar</taxon>
        <taxon>Alveolata</taxon>
        <taxon>Perkinsozoa</taxon>
        <taxon>Perkinsea</taxon>
        <taxon>Perkinsida</taxon>
        <taxon>Perkinsidae</taxon>
        <taxon>Perkinsus</taxon>
    </lineage>
</organism>
<sequence>MQKERMTSTLHHSTSIRPQPHRGDVDPLPEEAPSPPSCPSGLESFKSCQTVEAHHAEMLHKWADATDWGLSMTEKAVARHDAPPQLTKKMSRGSSWIPHRHHHKDDVHVNETKNAVAMQVDNDDPDCSMSVDCEFNKGLLKGQIMIEGMNVPYLFQVAASWEMDLAPLWFPMLETVDKVAAFPPNGDNSTQRSRDKEQEWMSDTPTSSTRGSSSEVDSSIFTHPAPNRPVILDEMMTHLFAVPPVPAIKGVDSYSHRTLYSWSPKCTPTPGSLMIDYSPPLDAKSWKGVQLDDPARRVFRTEQKATAVYVRPSLKDPERRSDVFVSVLADPGVPTWLVPNSLVKWILRLGARGFVDKVMSVMTGCTDDPTHRYAVRVAERYEELYWKYAYYGFYPPEAVVSRKAREHLFMKRHIKSICGQRGDGPRKSACVDEKTPAAMSEVSRGRPPLDPTIKKRREGSTAVGLRPRKDMGHRSSTSTDTMLVQSKMFSLLKALFIIIAVFWARPLLKSMTLLFDKH</sequence>
<keyword evidence="2" id="KW-0472">Membrane</keyword>
<feature type="region of interest" description="Disordered" evidence="1">
    <location>
        <begin position="182"/>
        <end position="222"/>
    </location>
</feature>
<dbReference type="EMBL" id="GG677702">
    <property type="protein sequence ID" value="EER10258.1"/>
    <property type="molecule type" value="Genomic_DNA"/>
</dbReference>
<evidence type="ECO:0000313" key="4">
    <source>
        <dbReference type="Proteomes" id="UP000007800"/>
    </source>
</evidence>
<evidence type="ECO:0000256" key="1">
    <source>
        <dbReference type="SAM" id="MobiDB-lite"/>
    </source>
</evidence>
<protein>
    <submittedName>
        <fullName evidence="3">Uncharacterized protein</fullName>
    </submittedName>
</protein>
<accession>C5KZ43</accession>
<feature type="compositionally biased region" description="Polar residues" evidence="1">
    <location>
        <begin position="7"/>
        <end position="17"/>
    </location>
</feature>
<dbReference type="AlphaFoldDB" id="C5KZ43"/>
<feature type="region of interest" description="Disordered" evidence="1">
    <location>
        <begin position="1"/>
        <end position="43"/>
    </location>
</feature>
<dbReference type="OMA" id="HIKSICG"/>
<keyword evidence="2" id="KW-0812">Transmembrane</keyword>
<feature type="transmembrane region" description="Helical" evidence="2">
    <location>
        <begin position="488"/>
        <end position="508"/>
    </location>
</feature>
<evidence type="ECO:0000256" key="2">
    <source>
        <dbReference type="SAM" id="Phobius"/>
    </source>
</evidence>
<keyword evidence="4" id="KW-1185">Reference proteome</keyword>
<dbReference type="Proteomes" id="UP000007800">
    <property type="component" value="Unassembled WGS sequence"/>
</dbReference>
<feature type="compositionally biased region" description="Polar residues" evidence="1">
    <location>
        <begin position="201"/>
        <end position="221"/>
    </location>
</feature>
<keyword evidence="2" id="KW-1133">Transmembrane helix</keyword>
<name>C5KZ43_PERM5</name>
<dbReference type="RefSeq" id="XP_002778463.1">
    <property type="nucleotide sequence ID" value="XM_002778417.1"/>
</dbReference>
<dbReference type="GeneID" id="9038822"/>
<feature type="region of interest" description="Disordered" evidence="1">
    <location>
        <begin position="435"/>
        <end position="477"/>
    </location>
</feature>